<dbReference type="EMBL" id="NAJO01000038">
    <property type="protein sequence ID" value="OQN99792.1"/>
    <property type="molecule type" value="Genomic_DNA"/>
</dbReference>
<keyword evidence="3" id="KW-1185">Reference proteome</keyword>
<dbReference type="STRING" id="1507870.A0A1V8SKX7"/>
<sequence length="635" mass="71372">MADDENTVVITGTSKVGTSQPDTETEANATLEASAVTRPTTSRVRTPPPIGKKTFDTLPTELKQSIISNIWRPTDLRNVCLVDKELHEVAVQFLYESVALDLGSANDTKLAAFLSSRNIGLRWMRVLRLYLANVEDTCNQEVQATFATRMILEMIPRDILEEFSWCPWKNFSADNLILLYKTQRKMTWLEVMQLDRPFATELKADFIKQHNLFDHARRLAVYPETRETLEHSRIFIENTAEKLEELILHPHFDIGGSHSPSPNRIVPRELNDSATGHGLLTGTLFAHMLPFDKCKPFECLTRLRLHCINMRYCASTWCKFVDFQKMEHLRVYQCPAAETLFGELSRAQNLPRKLRVLEVQHQDNEENEALLALDGLLCLVSGVEDLLIDMQCVKALPGAAGIASHGKTLELLSIHGSNDPLGSISRTSPSEHAELVYDTESLDKICKAAKSLKQLSCAWPERSIFKAPTSDWTAFETAVSSLHDVVTLHISSWPTNKSPAHLPRIQYETLLQGYATQLFHSFASHTIDTALTGPPATGAVSTDTGLPRSRLRLIAFGISDSVYERADSQNQKIYLRSSCIDAEGLKRIHATPIGWCLRQFVEPRSEVLETTLSRHVTMPVRDGEHSSRWGDDDDA</sequence>
<proteinExistence type="predicted"/>
<accession>A0A1V8SKX7</accession>
<name>A0A1V8SKX7_9PEZI</name>
<evidence type="ECO:0000313" key="3">
    <source>
        <dbReference type="Proteomes" id="UP000192596"/>
    </source>
</evidence>
<dbReference type="InParanoid" id="A0A1V8SKX7"/>
<evidence type="ECO:0000313" key="2">
    <source>
        <dbReference type="EMBL" id="OQN99792.1"/>
    </source>
</evidence>
<comment type="caution">
    <text evidence="2">The sequence shown here is derived from an EMBL/GenBank/DDBJ whole genome shotgun (WGS) entry which is preliminary data.</text>
</comment>
<evidence type="ECO:0000256" key="1">
    <source>
        <dbReference type="SAM" id="MobiDB-lite"/>
    </source>
</evidence>
<dbReference type="OrthoDB" id="5284003at2759"/>
<dbReference type="Proteomes" id="UP000192596">
    <property type="component" value="Unassembled WGS sequence"/>
</dbReference>
<organism evidence="2 3">
    <name type="scientific">Cryoendolithus antarcticus</name>
    <dbReference type="NCBI Taxonomy" id="1507870"/>
    <lineage>
        <taxon>Eukaryota</taxon>
        <taxon>Fungi</taxon>
        <taxon>Dikarya</taxon>
        <taxon>Ascomycota</taxon>
        <taxon>Pezizomycotina</taxon>
        <taxon>Dothideomycetes</taxon>
        <taxon>Dothideomycetidae</taxon>
        <taxon>Cladosporiales</taxon>
        <taxon>Cladosporiaceae</taxon>
        <taxon>Cryoendolithus</taxon>
    </lineage>
</organism>
<feature type="region of interest" description="Disordered" evidence="1">
    <location>
        <begin position="1"/>
        <end position="27"/>
    </location>
</feature>
<dbReference type="AlphaFoldDB" id="A0A1V8SKX7"/>
<feature type="compositionally biased region" description="Polar residues" evidence="1">
    <location>
        <begin position="8"/>
        <end position="27"/>
    </location>
</feature>
<protein>
    <submittedName>
        <fullName evidence="2">Uncharacterized protein</fullName>
    </submittedName>
</protein>
<reference evidence="3" key="1">
    <citation type="submission" date="2017-03" db="EMBL/GenBank/DDBJ databases">
        <title>Genomes of endolithic fungi from Antarctica.</title>
        <authorList>
            <person name="Coleine C."/>
            <person name="Masonjones S."/>
            <person name="Stajich J.E."/>
        </authorList>
    </citation>
    <scope>NUCLEOTIDE SEQUENCE [LARGE SCALE GENOMIC DNA]</scope>
    <source>
        <strain evidence="3">CCFEE 5527</strain>
    </source>
</reference>
<gene>
    <name evidence="2" type="ORF">B0A48_14562</name>
</gene>